<name>A0A1C1CLA9_9EURO</name>
<evidence type="ECO:0000313" key="1">
    <source>
        <dbReference type="EMBL" id="OCT49290.1"/>
    </source>
</evidence>
<accession>A0A1C1CLA9</accession>
<keyword evidence="2" id="KW-1185">Reference proteome</keyword>
<gene>
    <name evidence="1" type="ORF">CLCR_05291</name>
</gene>
<dbReference type="STRING" id="86049.A0A1C1CLA9"/>
<protein>
    <submittedName>
        <fullName evidence="1">Uncharacterized protein</fullName>
    </submittedName>
</protein>
<dbReference type="AlphaFoldDB" id="A0A1C1CLA9"/>
<organism evidence="1 2">
    <name type="scientific">Cladophialophora carrionii</name>
    <dbReference type="NCBI Taxonomy" id="86049"/>
    <lineage>
        <taxon>Eukaryota</taxon>
        <taxon>Fungi</taxon>
        <taxon>Dikarya</taxon>
        <taxon>Ascomycota</taxon>
        <taxon>Pezizomycotina</taxon>
        <taxon>Eurotiomycetes</taxon>
        <taxon>Chaetothyriomycetidae</taxon>
        <taxon>Chaetothyriales</taxon>
        <taxon>Herpotrichiellaceae</taxon>
        <taxon>Cladophialophora</taxon>
    </lineage>
</organism>
<evidence type="ECO:0000313" key="2">
    <source>
        <dbReference type="Proteomes" id="UP000094526"/>
    </source>
</evidence>
<sequence length="93" mass="10659">MNAICPNVIRTNISTGAFYDTLEKENLLAPIEGVVDTFEKLLDEQTSGEIFEISPNYKDQGAVVRKAPEYLDKESERTFELLYQRGRPLHQPR</sequence>
<dbReference type="VEuPathDB" id="FungiDB:CLCR_05291"/>
<dbReference type="OrthoDB" id="5371740at2759"/>
<proteinExistence type="predicted"/>
<comment type="caution">
    <text evidence="1">The sequence shown here is derived from an EMBL/GenBank/DDBJ whole genome shotgun (WGS) entry which is preliminary data.</text>
</comment>
<dbReference type="VEuPathDB" id="FungiDB:G647_02650"/>
<reference evidence="2" key="1">
    <citation type="submission" date="2015-07" db="EMBL/GenBank/DDBJ databases">
        <authorList>
            <person name="Teixeira M.M."/>
            <person name="Souza R.C."/>
            <person name="Almeida L.G."/>
            <person name="Vicente V.A."/>
            <person name="de Hoog S."/>
            <person name="Bocca A.L."/>
            <person name="de Almeida S.R."/>
            <person name="Vasconcelos A.T."/>
            <person name="Felipe M.S."/>
        </authorList>
    </citation>
    <scope>NUCLEOTIDE SEQUENCE [LARGE SCALE GENOMIC DNA]</scope>
    <source>
        <strain evidence="2">KSF</strain>
    </source>
</reference>
<dbReference type="Proteomes" id="UP000094526">
    <property type="component" value="Unassembled WGS sequence"/>
</dbReference>
<dbReference type="EMBL" id="LGRB01000011">
    <property type="protein sequence ID" value="OCT49290.1"/>
    <property type="molecule type" value="Genomic_DNA"/>
</dbReference>